<organism evidence="2 3">
    <name type="scientific">Shouchella xiaoxiensis</name>
    <dbReference type="NCBI Taxonomy" id="766895"/>
    <lineage>
        <taxon>Bacteria</taxon>
        <taxon>Bacillati</taxon>
        <taxon>Bacillota</taxon>
        <taxon>Bacilli</taxon>
        <taxon>Bacillales</taxon>
        <taxon>Bacillaceae</taxon>
        <taxon>Shouchella</taxon>
    </lineage>
</organism>
<keyword evidence="3" id="KW-1185">Reference proteome</keyword>
<evidence type="ECO:0000313" key="3">
    <source>
        <dbReference type="Proteomes" id="UP001179280"/>
    </source>
</evidence>
<dbReference type="Proteomes" id="UP001179280">
    <property type="component" value="Unassembled WGS sequence"/>
</dbReference>
<evidence type="ECO:0000256" key="1">
    <source>
        <dbReference type="SAM" id="MobiDB-lite"/>
    </source>
</evidence>
<accession>A0ABS2SUU9</accession>
<dbReference type="RefSeq" id="WP_204466589.1">
    <property type="nucleotide sequence ID" value="NZ_JAFBCV010000007.1"/>
</dbReference>
<dbReference type="Pfam" id="PF11122">
    <property type="entry name" value="Spore-coat_CotD"/>
    <property type="match status" value="1"/>
</dbReference>
<dbReference type="EMBL" id="JAFBCV010000007">
    <property type="protein sequence ID" value="MBM7839318.1"/>
    <property type="molecule type" value="Genomic_DNA"/>
</dbReference>
<dbReference type="InterPro" id="IPR020108">
    <property type="entry name" value="Spore_coat_CotD"/>
</dbReference>
<sequence>MFRKPRFRPNGPHPYVEEFVVKEVHPVLTHYVTNKVYRHVHQFPHQNDTVIRETIGPPPLPQRHPHWKRPPR</sequence>
<keyword evidence="2" id="KW-0167">Capsid protein</keyword>
<gene>
    <name evidence="2" type="ORF">JOC54_002589</name>
</gene>
<evidence type="ECO:0000313" key="2">
    <source>
        <dbReference type="EMBL" id="MBM7839318.1"/>
    </source>
</evidence>
<name>A0ABS2SUU9_9BACI</name>
<protein>
    <submittedName>
        <fullName evidence="2">Spore coat protein D</fullName>
    </submittedName>
</protein>
<keyword evidence="2" id="KW-0946">Virion</keyword>
<reference evidence="2" key="1">
    <citation type="submission" date="2021-01" db="EMBL/GenBank/DDBJ databases">
        <title>Genomic Encyclopedia of Type Strains, Phase IV (KMG-IV): sequencing the most valuable type-strain genomes for metagenomic binning, comparative biology and taxonomic classification.</title>
        <authorList>
            <person name="Goeker M."/>
        </authorList>
    </citation>
    <scope>NUCLEOTIDE SEQUENCE</scope>
    <source>
        <strain evidence="2">DSM 21943</strain>
    </source>
</reference>
<feature type="compositionally biased region" description="Basic residues" evidence="1">
    <location>
        <begin position="63"/>
        <end position="72"/>
    </location>
</feature>
<proteinExistence type="predicted"/>
<comment type="caution">
    <text evidence="2">The sequence shown here is derived from an EMBL/GenBank/DDBJ whole genome shotgun (WGS) entry which is preliminary data.</text>
</comment>
<feature type="region of interest" description="Disordered" evidence="1">
    <location>
        <begin position="51"/>
        <end position="72"/>
    </location>
</feature>